<evidence type="ECO:0000313" key="1">
    <source>
        <dbReference type="EMBL" id="SHJ94015.1"/>
    </source>
</evidence>
<dbReference type="RefSeq" id="WP_159433254.1">
    <property type="nucleotide sequence ID" value="NZ_FQZB01000012.1"/>
</dbReference>
<reference evidence="1 2" key="1">
    <citation type="submission" date="2016-11" db="EMBL/GenBank/DDBJ databases">
        <authorList>
            <person name="Jaros S."/>
            <person name="Januszkiewicz K."/>
            <person name="Wedrychowicz H."/>
        </authorList>
    </citation>
    <scope>NUCLEOTIDE SEQUENCE [LARGE SCALE GENOMIC DNA]</scope>
    <source>
        <strain evidence="1 2">DSM 21758</strain>
    </source>
</reference>
<keyword evidence="2" id="KW-1185">Reference proteome</keyword>
<evidence type="ECO:0000313" key="2">
    <source>
        <dbReference type="Proteomes" id="UP000184310"/>
    </source>
</evidence>
<protein>
    <submittedName>
        <fullName evidence="1">Uncharacterized protein</fullName>
    </submittedName>
</protein>
<name>A0A1M6NE72_9CLOT</name>
<dbReference type="OrthoDB" id="9971089at2"/>
<dbReference type="EMBL" id="FQZB01000012">
    <property type="protein sequence ID" value="SHJ94015.1"/>
    <property type="molecule type" value="Genomic_DNA"/>
</dbReference>
<accession>A0A1M6NE72</accession>
<proteinExistence type="predicted"/>
<gene>
    <name evidence="1" type="ORF">SAMN02745163_02881</name>
</gene>
<organism evidence="1 2">
    <name type="scientific">Clostridium cavendishii DSM 21758</name>
    <dbReference type="NCBI Taxonomy" id="1121302"/>
    <lineage>
        <taxon>Bacteria</taxon>
        <taxon>Bacillati</taxon>
        <taxon>Bacillota</taxon>
        <taxon>Clostridia</taxon>
        <taxon>Eubacteriales</taxon>
        <taxon>Clostridiaceae</taxon>
        <taxon>Clostridium</taxon>
    </lineage>
</organism>
<sequence length="53" mass="6095">MAKLDKPINVIVKGEFNEKLQDAYTKRLAIALYAQFGREKCLAIVENLKNQKE</sequence>
<dbReference type="Proteomes" id="UP000184310">
    <property type="component" value="Unassembled WGS sequence"/>
</dbReference>
<dbReference type="AlphaFoldDB" id="A0A1M6NE72"/>